<gene>
    <name evidence="4" type="ORF">TRAPUB_12032</name>
</gene>
<sequence length="1261" mass="143204">MEIEVSDLKYSATVWEVKRAFAQVLHSELFFNRDAHKSRPVNFRIQFKKEGGPGSLPNDGTATLIIPNRKLADDFLRWAFRKGNHVKVSGKKVWLRASDKRPSRAMVESLKKTPYMDPTAEEERVALVGRIGKIGIILDAIQFGVYYRRPDDPPEANRRFSNEYEIRRTDTFAGKLCFDYNHKLLRIEMGNSVTEYKSTHIVTDTDNIKKVAYGVNAAGAYYVCFELYCPPRFERQEMYRSYTGEYSKDNKGFRERLTFLDKPHQSVGPFAFQLRILLNDPSGKNDLKTLCHEAGVRSSGRVQIDTDICGFYRPETMRPVRAWIKRFRWPVAFQLEALLRNGLLNTGEMLDLRTDIEELHGEDPDFAADVLRHFFEKLQSKQRSETVVECFNNTLAKDREVRESLSSEDADAPESKGTLQCFHVIVTPTRILLEGPYDTQSNRVVRKYHDYRENFIRVEFRDENRMAFRWPKEVNSASLIEQRFGTILKQGVEIAGRLFRFLGYSNSGLREHTTWFMSDFEHPDEGLLTPDRIRDSLGNFSNVNTIPSKYAARIAQAFSGTDPSVRIRRDQWDDQLADLGTKPFWHTDGQGTISVGLRDEIWDVLVKAQPDKAKLILKPSAYQIRFLGFKGIVVVDETLEGVYMRLRPTMNKFKAHADDETDAEIEIAKAFIYPGTARLCRPLIMVLEDLGVRKEAMLDLQNLAKTVVVTASDSMGETINLLRKHDLGNSFGLRYILEHLQRAGMCMRREASSPDVMDNEFILRLVKYAQHHILHEIKHDARIPIPNAHQLVGVADEGPAYMQREEYKDKEVFCLRKSEIFACVEQPDGGEPLYVKVQRVRAIGKPPDDKLCFFRNLRNVVVLPSVGERSLASCLAGGDVDGDEFLVIKDPTLLPTTNADPASYDAGDPRDIGRPSTIDDICDFLLEYMQSDVMGLVADQHLKIADQSSYGTFDQDCMVLARLCSQAVDYPKNGVPVNLESMPEPLIRAKPDWKKSEDNDPRPSDYYESTRALGALFRNFEIKPPHAPESSYPNGPPGAPVTDPPLSDSISRVLRPAILRRLGHTDNTDADVAALAPLFEHYAEELRYICLTHALAARADVRLAEEEVAVGTILAKCTQPRWRRERMHRMRVHAGQLVKGIQRGRLRAPTAKDAGEEELVGALRRAWLAWDYGMRNRAVFGARSFGLIALGVVCEMLDKLDKLDIVGGHLEMDEVGEHDDNENVEDDDKLEKDVELEGEMSDKDVSIDLEPEASPTASELL</sequence>
<dbReference type="OrthoDB" id="6513042at2759"/>
<dbReference type="Pfam" id="PF05183">
    <property type="entry name" value="RdRP"/>
    <property type="match status" value="1"/>
</dbReference>
<accession>A0A1M2VVE6</accession>
<comment type="similarity">
    <text evidence="1">Belongs to the RdRP family.</text>
</comment>
<feature type="domain" description="RDRP core" evidence="3">
    <location>
        <begin position="426"/>
        <end position="1019"/>
    </location>
</feature>
<dbReference type="GO" id="GO:0003968">
    <property type="term" value="F:RNA-directed RNA polymerase activity"/>
    <property type="evidence" value="ECO:0007669"/>
    <property type="project" value="UniProtKB-KW"/>
</dbReference>
<dbReference type="InterPro" id="IPR057596">
    <property type="entry name" value="RDRP_core"/>
</dbReference>
<feature type="region of interest" description="Disordered" evidence="2">
    <location>
        <begin position="1237"/>
        <end position="1261"/>
    </location>
</feature>
<proteinExistence type="inferred from homology"/>
<evidence type="ECO:0000256" key="2">
    <source>
        <dbReference type="SAM" id="MobiDB-lite"/>
    </source>
</evidence>
<evidence type="ECO:0000313" key="5">
    <source>
        <dbReference type="Proteomes" id="UP000184267"/>
    </source>
</evidence>
<dbReference type="AlphaFoldDB" id="A0A1M2VVE6"/>
<comment type="caution">
    <text evidence="4">The sequence shown here is derived from an EMBL/GenBank/DDBJ whole genome shotgun (WGS) entry which is preliminary data.</text>
</comment>
<keyword evidence="1" id="KW-0696">RNA-directed RNA polymerase</keyword>
<evidence type="ECO:0000313" key="4">
    <source>
        <dbReference type="EMBL" id="OJT11480.1"/>
    </source>
</evidence>
<organism evidence="4 5">
    <name type="scientific">Trametes pubescens</name>
    <name type="common">White-rot fungus</name>
    <dbReference type="NCBI Taxonomy" id="154538"/>
    <lineage>
        <taxon>Eukaryota</taxon>
        <taxon>Fungi</taxon>
        <taxon>Dikarya</taxon>
        <taxon>Basidiomycota</taxon>
        <taxon>Agaricomycotina</taxon>
        <taxon>Agaricomycetes</taxon>
        <taxon>Polyporales</taxon>
        <taxon>Polyporaceae</taxon>
        <taxon>Trametes</taxon>
    </lineage>
</organism>
<keyword evidence="5" id="KW-1185">Reference proteome</keyword>
<feature type="compositionally biased region" description="Basic and acidic residues" evidence="2">
    <location>
        <begin position="1237"/>
        <end position="1246"/>
    </location>
</feature>
<dbReference type="GO" id="GO:0030422">
    <property type="term" value="P:siRNA processing"/>
    <property type="evidence" value="ECO:0007669"/>
    <property type="project" value="TreeGrafter"/>
</dbReference>
<evidence type="ECO:0000259" key="3">
    <source>
        <dbReference type="Pfam" id="PF05183"/>
    </source>
</evidence>
<dbReference type="GO" id="GO:0003723">
    <property type="term" value="F:RNA binding"/>
    <property type="evidence" value="ECO:0007669"/>
    <property type="project" value="UniProtKB-KW"/>
</dbReference>
<protein>
    <recommendedName>
        <fullName evidence="1">RNA-dependent RNA polymerase</fullName>
        <ecNumber evidence="1">2.7.7.48</ecNumber>
    </recommendedName>
</protein>
<dbReference type="Proteomes" id="UP000184267">
    <property type="component" value="Unassembled WGS sequence"/>
</dbReference>
<dbReference type="EMBL" id="MNAD01000635">
    <property type="protein sequence ID" value="OJT11480.1"/>
    <property type="molecule type" value="Genomic_DNA"/>
</dbReference>
<keyword evidence="1" id="KW-0694">RNA-binding</keyword>
<reference evidence="4 5" key="1">
    <citation type="submission" date="2016-10" db="EMBL/GenBank/DDBJ databases">
        <title>Genome sequence of the basidiomycete white-rot fungus Trametes pubescens.</title>
        <authorList>
            <person name="Makela M.R."/>
            <person name="Granchi Z."/>
            <person name="Peng M."/>
            <person name="De Vries R.P."/>
            <person name="Grigoriev I."/>
            <person name="Riley R."/>
            <person name="Hilden K."/>
        </authorList>
    </citation>
    <scope>NUCLEOTIDE SEQUENCE [LARGE SCALE GENOMIC DNA]</scope>
    <source>
        <strain evidence="4 5">FBCC735</strain>
    </source>
</reference>
<keyword evidence="1" id="KW-0808">Transferase</keyword>
<dbReference type="PANTHER" id="PTHR23079:SF55">
    <property type="entry name" value="RNA-DIRECTED RNA POLYMERASE"/>
    <property type="match status" value="1"/>
</dbReference>
<dbReference type="EC" id="2.7.7.48" evidence="1"/>
<comment type="catalytic activity">
    <reaction evidence="1">
        <text>RNA(n) + a ribonucleoside 5'-triphosphate = RNA(n+1) + diphosphate</text>
        <dbReference type="Rhea" id="RHEA:21248"/>
        <dbReference type="Rhea" id="RHEA-COMP:14527"/>
        <dbReference type="Rhea" id="RHEA-COMP:17342"/>
        <dbReference type="ChEBI" id="CHEBI:33019"/>
        <dbReference type="ChEBI" id="CHEBI:61557"/>
        <dbReference type="ChEBI" id="CHEBI:140395"/>
        <dbReference type="EC" id="2.7.7.48"/>
    </reaction>
</comment>
<dbReference type="PANTHER" id="PTHR23079">
    <property type="entry name" value="RNA-DEPENDENT RNA POLYMERASE"/>
    <property type="match status" value="1"/>
</dbReference>
<evidence type="ECO:0000256" key="1">
    <source>
        <dbReference type="RuleBase" id="RU363098"/>
    </source>
</evidence>
<dbReference type="OMA" id="YICLTHA"/>
<dbReference type="InterPro" id="IPR007855">
    <property type="entry name" value="RDRP"/>
</dbReference>
<dbReference type="GO" id="GO:0031380">
    <property type="term" value="C:nuclear RNA-directed RNA polymerase complex"/>
    <property type="evidence" value="ECO:0007669"/>
    <property type="project" value="TreeGrafter"/>
</dbReference>
<dbReference type="STRING" id="154538.A0A1M2VVE6"/>
<keyword evidence="1" id="KW-0548">Nucleotidyltransferase</keyword>
<name>A0A1M2VVE6_TRAPU</name>